<evidence type="ECO:0000313" key="2">
    <source>
        <dbReference type="Proteomes" id="UP001626550"/>
    </source>
</evidence>
<organism evidence="1 2">
    <name type="scientific">Cichlidogyrus casuarinus</name>
    <dbReference type="NCBI Taxonomy" id="1844966"/>
    <lineage>
        <taxon>Eukaryota</taxon>
        <taxon>Metazoa</taxon>
        <taxon>Spiralia</taxon>
        <taxon>Lophotrochozoa</taxon>
        <taxon>Platyhelminthes</taxon>
        <taxon>Monogenea</taxon>
        <taxon>Monopisthocotylea</taxon>
        <taxon>Dactylogyridea</taxon>
        <taxon>Ancyrocephalidae</taxon>
        <taxon>Cichlidogyrus</taxon>
    </lineage>
</organism>
<dbReference type="Proteomes" id="UP001626550">
    <property type="component" value="Unassembled WGS sequence"/>
</dbReference>
<dbReference type="EMBL" id="JBJKFK010003404">
    <property type="protein sequence ID" value="KAL3309941.1"/>
    <property type="molecule type" value="Genomic_DNA"/>
</dbReference>
<reference evidence="1 2" key="1">
    <citation type="submission" date="2024-11" db="EMBL/GenBank/DDBJ databases">
        <title>Adaptive evolution of stress response genes in parasites aligns with host niche diversity.</title>
        <authorList>
            <person name="Hahn C."/>
            <person name="Resl P."/>
        </authorList>
    </citation>
    <scope>NUCLEOTIDE SEQUENCE [LARGE SCALE GENOMIC DNA]</scope>
    <source>
        <strain evidence="1">EGGRZ-B1_66</strain>
        <tissue evidence="1">Body</tissue>
    </source>
</reference>
<name>A0ABD2PU01_9PLAT</name>
<protein>
    <submittedName>
        <fullName evidence="1">Uncharacterized protein</fullName>
    </submittedName>
</protein>
<dbReference type="AlphaFoldDB" id="A0ABD2PU01"/>
<accession>A0ABD2PU01</accession>
<sequence length="105" mass="12331">MSEELLRLQHQSTVNLTVCHRGQHRQVHKIEMAMSRSYSNDVVQRNSFTESEEVDFSRANRVADQRENHEFTDLVYSQATSPCSEYYDQIAPSHWSIMTEECSEF</sequence>
<evidence type="ECO:0000313" key="1">
    <source>
        <dbReference type="EMBL" id="KAL3309941.1"/>
    </source>
</evidence>
<keyword evidence="2" id="KW-1185">Reference proteome</keyword>
<comment type="caution">
    <text evidence="1">The sequence shown here is derived from an EMBL/GenBank/DDBJ whole genome shotgun (WGS) entry which is preliminary data.</text>
</comment>
<gene>
    <name evidence="1" type="ORF">Ciccas_011505</name>
</gene>
<proteinExistence type="predicted"/>